<comment type="caution">
    <text evidence="3">The sequence shown here is derived from an EMBL/GenBank/DDBJ whole genome shotgun (WGS) entry which is preliminary data.</text>
</comment>
<dbReference type="SUPFAM" id="SSF143456">
    <property type="entry name" value="VC0467-like"/>
    <property type="match status" value="1"/>
</dbReference>
<evidence type="ECO:0000256" key="2">
    <source>
        <dbReference type="HAMAP-Rule" id="MF_00758"/>
    </source>
</evidence>
<dbReference type="HAMAP" id="MF_00758">
    <property type="entry name" value="UPF0301"/>
    <property type="match status" value="1"/>
</dbReference>
<dbReference type="EMBL" id="WBVO01000001">
    <property type="protein sequence ID" value="KAB2814366.1"/>
    <property type="molecule type" value="Genomic_DNA"/>
</dbReference>
<proteinExistence type="inferred from homology"/>
<dbReference type="Proteomes" id="UP000468650">
    <property type="component" value="Unassembled WGS sequence"/>
</dbReference>
<reference evidence="3 4" key="1">
    <citation type="submission" date="2019-09" db="EMBL/GenBank/DDBJ databases">
        <title>Genomes of family Cryomorphaceae.</title>
        <authorList>
            <person name="Bowman J.P."/>
        </authorList>
    </citation>
    <scope>NUCLEOTIDE SEQUENCE [LARGE SCALE GENOMIC DNA]</scope>
    <source>
        <strain evidence="3 4">LMG 25704</strain>
    </source>
</reference>
<name>A0A6N6RJ01_9FLAO</name>
<sequence length="190" mass="21470">MHPNLDNMEKPMSGSILIAEPFLGDPNFDRSVVLLTEHGDEGTVGYVLNRPLDVKIEGLLPDFPEFQSRIYNGGPVEQSNLYFLHNRPDLFEGAIKVSENIYWGGDFDRLREVVSLGLLGQDEIRFFLGYSGWGRGQLESELEEQSWMVLSPSALDIFHANPEEMWKEVIAQQGGDYQLWANAPSDPLLN</sequence>
<comment type="similarity">
    <text evidence="1 2">Belongs to the UPF0301 (AlgH) family.</text>
</comment>
<accession>A0A6N6RJ01</accession>
<dbReference type="PANTHER" id="PTHR30327:SF1">
    <property type="entry name" value="UPF0301 PROTEIN YQGE"/>
    <property type="match status" value="1"/>
</dbReference>
<evidence type="ECO:0000313" key="3">
    <source>
        <dbReference type="EMBL" id="KAB2814366.1"/>
    </source>
</evidence>
<dbReference type="Pfam" id="PF02622">
    <property type="entry name" value="DUF179"/>
    <property type="match status" value="1"/>
</dbReference>
<dbReference type="Gene3D" id="3.40.1740.10">
    <property type="entry name" value="VC0467-like"/>
    <property type="match status" value="1"/>
</dbReference>
<gene>
    <name evidence="3" type="ORF">F8C67_01130</name>
</gene>
<keyword evidence="4" id="KW-1185">Reference proteome</keyword>
<dbReference type="GO" id="GO:0005829">
    <property type="term" value="C:cytosol"/>
    <property type="evidence" value="ECO:0007669"/>
    <property type="project" value="TreeGrafter"/>
</dbReference>
<organism evidence="3 4">
    <name type="scientific">Phaeocystidibacter luteus</name>
    <dbReference type="NCBI Taxonomy" id="911197"/>
    <lineage>
        <taxon>Bacteria</taxon>
        <taxon>Pseudomonadati</taxon>
        <taxon>Bacteroidota</taxon>
        <taxon>Flavobacteriia</taxon>
        <taxon>Flavobacteriales</taxon>
        <taxon>Phaeocystidibacteraceae</taxon>
        <taxon>Phaeocystidibacter</taxon>
    </lineage>
</organism>
<dbReference type="AlphaFoldDB" id="A0A6N6RJ01"/>
<dbReference type="OrthoDB" id="9807486at2"/>
<evidence type="ECO:0000313" key="4">
    <source>
        <dbReference type="Proteomes" id="UP000468650"/>
    </source>
</evidence>
<dbReference type="InterPro" id="IPR003774">
    <property type="entry name" value="AlgH-like"/>
</dbReference>
<dbReference type="PANTHER" id="PTHR30327">
    <property type="entry name" value="UNCHARACTERIZED PROTEIN YQGE"/>
    <property type="match status" value="1"/>
</dbReference>
<protein>
    <recommendedName>
        <fullName evidence="2">UPF0301 protein F8C67_01130</fullName>
    </recommendedName>
</protein>
<evidence type="ECO:0000256" key="1">
    <source>
        <dbReference type="ARBA" id="ARBA00009600"/>
    </source>
</evidence>